<evidence type="ECO:0000313" key="1">
    <source>
        <dbReference type="EMBL" id="CUX11011.1"/>
    </source>
</evidence>
<accession>A0A1S7NSE7</accession>
<sequence>MWSGPGPDRGVCLFEGVDSAGMFERQADIVQTVQHAVTLEFIDLEGDRAAIGAADFLAFQIDGQNGIRSARGVIKQLFEILGADDNRQDAVLETVIVEDVGEAGGDHAADAEIEKRPWRMFARGTATEIVTRDENLGVLVGGLVQYKIRIGRAILEITRLREEALAEAGALDGLQIVFRNDHIGVDIDHRHGRGNARQLGEFFHLSLPVFPFDKIRGWLKPTGRVLPGNTAKLITLEAQTRLLRYAARGALAFLPIRDDLRDR</sequence>
<name>A0A1S7NSE7_9HYPH</name>
<evidence type="ECO:0000313" key="2">
    <source>
        <dbReference type="Proteomes" id="UP000191987"/>
    </source>
</evidence>
<reference evidence="1 2" key="1">
    <citation type="submission" date="2016-01" db="EMBL/GenBank/DDBJ databases">
        <authorList>
            <person name="Oliw E.H."/>
        </authorList>
    </citation>
    <scope>NUCLEOTIDE SEQUENCE [LARGE SCALE GENOMIC DNA]</scope>
    <source>
        <strain evidence="1 2">Zutra 3-1</strain>
    </source>
</reference>
<protein>
    <submittedName>
        <fullName evidence="1">Uncharacterized protein</fullName>
    </submittedName>
</protein>
<gene>
    <name evidence="1" type="ORF">AGR7C_Cc10101</name>
</gene>
<dbReference type="AlphaFoldDB" id="A0A1S7NSE7"/>
<organism evidence="1 2">
    <name type="scientific">Agrobacterium deltaense Zutra 3/1</name>
    <dbReference type="NCBI Taxonomy" id="1183427"/>
    <lineage>
        <taxon>Bacteria</taxon>
        <taxon>Pseudomonadati</taxon>
        <taxon>Pseudomonadota</taxon>
        <taxon>Alphaproteobacteria</taxon>
        <taxon>Hyphomicrobiales</taxon>
        <taxon>Rhizobiaceae</taxon>
        <taxon>Rhizobium/Agrobacterium group</taxon>
        <taxon>Agrobacterium</taxon>
    </lineage>
</organism>
<dbReference type="Proteomes" id="UP000191987">
    <property type="component" value="Unassembled WGS sequence"/>
</dbReference>
<dbReference type="EMBL" id="FBWG01000001">
    <property type="protein sequence ID" value="CUX11011.1"/>
    <property type="molecule type" value="Genomic_DNA"/>
</dbReference>
<proteinExistence type="predicted"/>